<dbReference type="Gene3D" id="3.30.1960.10">
    <property type="entry name" value="tRNA wybutosine-synthesizing-like"/>
    <property type="match status" value="1"/>
</dbReference>
<dbReference type="PANTHER" id="PTHR48418:SF1">
    <property type="entry name" value="TRNA WYBUTOSINE-SYNTHESIZING PROTEIN 3"/>
    <property type="match status" value="1"/>
</dbReference>
<evidence type="ECO:0000313" key="9">
    <source>
        <dbReference type="Proteomes" id="UP000278031"/>
    </source>
</evidence>
<organism evidence="8 9">
    <name type="scientific">Candidatus Iainarchaeum sp</name>
    <dbReference type="NCBI Taxonomy" id="3101447"/>
    <lineage>
        <taxon>Archaea</taxon>
        <taxon>Candidatus Iainarchaeota</taxon>
        <taxon>Candidatus Iainarchaeia</taxon>
        <taxon>Candidatus Iainarchaeales</taxon>
        <taxon>Candidatus Iainarchaeaceae</taxon>
        <taxon>Candidatus Iainarchaeum</taxon>
    </lineage>
</organism>
<evidence type="ECO:0000256" key="2">
    <source>
        <dbReference type="ARBA" id="ARBA00022603"/>
    </source>
</evidence>
<accession>A0A497JIZ9</accession>
<comment type="similarity">
    <text evidence="1">Belongs to the TYW3 family.</text>
</comment>
<evidence type="ECO:0000256" key="1">
    <source>
        <dbReference type="ARBA" id="ARBA00008569"/>
    </source>
</evidence>
<dbReference type="InterPro" id="IPR036602">
    <property type="entry name" value="tRNA_yW-synthesising-like_sf"/>
</dbReference>
<feature type="domain" description="tRNA wybutosine-synthesizing protein" evidence="7">
    <location>
        <begin position="14"/>
        <end position="194"/>
    </location>
</feature>
<sequence>MEASALTRFRMLKAKYASMLNDALAQNKVDSMLIPFLQKVNALEDYFTASSCAGRIILLETSLDENKKTSKFVFKEHRKVKFREIYEHIKNWYASNKLLWFKQEPFILHIGAATLENAQKIIAAMRNAGIKRGGIMVAQPGKFIVELLGTQNLAFLAKSEDFEICEKCLRNQIRIANKKLQKNYSRLKRFEREFLKVARSG</sequence>
<protein>
    <recommendedName>
        <fullName evidence="6">tRNA(Phe) 7-((3-amino-3-carboxypropyl)-4-demethylwyosine(37)-N(4))-methyltransferase</fullName>
    </recommendedName>
</protein>
<dbReference type="Pfam" id="PF02676">
    <property type="entry name" value="TYW3"/>
    <property type="match status" value="1"/>
</dbReference>
<evidence type="ECO:0000256" key="3">
    <source>
        <dbReference type="ARBA" id="ARBA00022679"/>
    </source>
</evidence>
<reference evidence="8 9" key="1">
    <citation type="submission" date="2018-06" db="EMBL/GenBank/DDBJ databases">
        <title>Extensive metabolic versatility and redundancy in microbially diverse, dynamic hydrothermal sediments.</title>
        <authorList>
            <person name="Dombrowski N."/>
            <person name="Teske A."/>
            <person name="Baker B.J."/>
        </authorList>
    </citation>
    <scope>NUCLEOTIDE SEQUENCE [LARGE SCALE GENOMIC DNA]</scope>
    <source>
        <strain evidence="8">B51_G17</strain>
    </source>
</reference>
<evidence type="ECO:0000259" key="7">
    <source>
        <dbReference type="Pfam" id="PF02676"/>
    </source>
</evidence>
<comment type="caution">
    <text evidence="8">The sequence shown here is derived from an EMBL/GenBank/DDBJ whole genome shotgun (WGS) entry which is preliminary data.</text>
</comment>
<dbReference type="Proteomes" id="UP000278031">
    <property type="component" value="Unassembled WGS sequence"/>
</dbReference>
<dbReference type="PANTHER" id="PTHR48418">
    <property type="entry name" value="TRNA WYBUTOSINE-SYNTHESIZING PROTEIN 3"/>
    <property type="match status" value="1"/>
</dbReference>
<dbReference type="InterPro" id="IPR003827">
    <property type="entry name" value="tRNA_yW-synthesising"/>
</dbReference>
<evidence type="ECO:0000256" key="5">
    <source>
        <dbReference type="ARBA" id="ARBA00022694"/>
    </source>
</evidence>
<keyword evidence="2" id="KW-0489">Methyltransferase</keyword>
<dbReference type="EMBL" id="QMWP01000013">
    <property type="protein sequence ID" value="RLG71050.1"/>
    <property type="molecule type" value="Genomic_DNA"/>
</dbReference>
<keyword evidence="4" id="KW-0949">S-adenosyl-L-methionine</keyword>
<dbReference type="GO" id="GO:0032259">
    <property type="term" value="P:methylation"/>
    <property type="evidence" value="ECO:0007669"/>
    <property type="project" value="UniProtKB-KW"/>
</dbReference>
<dbReference type="GO" id="GO:0008168">
    <property type="term" value="F:methyltransferase activity"/>
    <property type="evidence" value="ECO:0007669"/>
    <property type="project" value="UniProtKB-KW"/>
</dbReference>
<dbReference type="AlphaFoldDB" id="A0A497JIZ9"/>
<name>A0A497JIZ9_9ARCH</name>
<dbReference type="GO" id="GO:0008033">
    <property type="term" value="P:tRNA processing"/>
    <property type="evidence" value="ECO:0007669"/>
    <property type="project" value="UniProtKB-KW"/>
</dbReference>
<dbReference type="SUPFAM" id="SSF111278">
    <property type="entry name" value="SSo0622-like"/>
    <property type="match status" value="1"/>
</dbReference>
<gene>
    <name evidence="8" type="ORF">DRO04_00665</name>
</gene>
<evidence type="ECO:0000256" key="4">
    <source>
        <dbReference type="ARBA" id="ARBA00022691"/>
    </source>
</evidence>
<keyword evidence="5" id="KW-0819">tRNA processing</keyword>
<evidence type="ECO:0000256" key="6">
    <source>
        <dbReference type="ARBA" id="ARBA00030554"/>
    </source>
</evidence>
<proteinExistence type="inferred from homology"/>
<evidence type="ECO:0000313" key="8">
    <source>
        <dbReference type="EMBL" id="RLG71050.1"/>
    </source>
</evidence>
<keyword evidence="3" id="KW-0808">Transferase</keyword>